<dbReference type="PANTHER" id="PTHR10173:SF59">
    <property type="entry name" value="PEPTIDE METHIONINE SULFOXIDE REDUCTASE MSRA_MSRB"/>
    <property type="match status" value="1"/>
</dbReference>
<dbReference type="HAMAP" id="MF_01401">
    <property type="entry name" value="MsrA"/>
    <property type="match status" value="1"/>
</dbReference>
<organism evidence="11 12">
    <name type="scientific">Bombiscardovia coagulans</name>
    <dbReference type="NCBI Taxonomy" id="686666"/>
    <lineage>
        <taxon>Bacteria</taxon>
        <taxon>Bacillati</taxon>
        <taxon>Actinomycetota</taxon>
        <taxon>Actinomycetes</taxon>
        <taxon>Bifidobacteriales</taxon>
        <taxon>Bifidobacteriaceae</taxon>
        <taxon>Bombiscardovia</taxon>
    </lineage>
</organism>
<feature type="active site" evidence="9">
    <location>
        <position position="18"/>
    </location>
</feature>
<keyword evidence="4" id="KW-0511">Multifunctional enzyme</keyword>
<protein>
    <recommendedName>
        <fullName evidence="9">Peptide methionine sulfoxide reductase MsrA</fullName>
        <shortName evidence="9">Protein-methionine-S-oxide reductase</shortName>
        <ecNumber evidence="9">1.8.4.11</ecNumber>
    </recommendedName>
    <alternativeName>
        <fullName evidence="9">Peptide-methionine (S)-S-oxide reductase</fullName>
        <shortName evidence="9">Peptide Met(O) reductase</shortName>
    </alternativeName>
</protein>
<dbReference type="EC" id="1.8.4.11" evidence="9"/>
<evidence type="ECO:0000256" key="3">
    <source>
        <dbReference type="ARBA" id="ARBA00023002"/>
    </source>
</evidence>
<dbReference type="GO" id="GO:0033744">
    <property type="term" value="F:L-methionine:thioredoxin-disulfide S-oxidoreductase activity"/>
    <property type="evidence" value="ECO:0007669"/>
    <property type="project" value="RHEA"/>
</dbReference>
<dbReference type="Gene3D" id="3.30.1060.10">
    <property type="entry name" value="Peptide methionine sulphoxide reductase MsrA"/>
    <property type="match status" value="1"/>
</dbReference>
<dbReference type="OrthoDB" id="9785497at2"/>
<accession>A0A261EP36</accession>
<reference evidence="11 12" key="1">
    <citation type="journal article" date="2017" name="BMC Genomics">
        <title>Comparative genomic and phylogenomic analyses of the Bifidobacteriaceae family.</title>
        <authorList>
            <person name="Lugli G.A."/>
            <person name="Milani C."/>
            <person name="Turroni F."/>
            <person name="Duranti S."/>
            <person name="Mancabelli L."/>
            <person name="Mangifesta M."/>
            <person name="Ferrario C."/>
            <person name="Modesto M."/>
            <person name="Mattarelli P."/>
            <person name="Jiri K."/>
            <person name="van Sinderen D."/>
            <person name="Ventura M."/>
        </authorList>
    </citation>
    <scope>NUCLEOTIDE SEQUENCE [LARGE SCALE GENOMIC DNA]</scope>
    <source>
        <strain evidence="11 12">DSM 22924</strain>
    </source>
</reference>
<dbReference type="FunFam" id="2.170.150.20:FF:000003">
    <property type="entry name" value="Peptide methionine sulfoxide reductase MsrB"/>
    <property type="match status" value="1"/>
</dbReference>
<evidence type="ECO:0000256" key="2">
    <source>
        <dbReference type="ARBA" id="ARBA00011017"/>
    </source>
</evidence>
<keyword evidence="3 9" id="KW-0560">Oxidoreductase</keyword>
<sequence>MLEQANTQLESVYMAGGCFWGIERYIQAISGVRSTQVGYAQSTVERPTYEQVCSGSTDAVECVEVVYDPQMVSLRTLVLLFLDVIDPFSVDQQGNDKGRQYRSGLYWQPGNRAQETEFTKALSELADREGTNPVVEVEELRNFYAAEDDHQDYLLKHPGGYCHIPMEKIAGVSKRQHFIEQIWDLDPLAFQVTQRAATERPFENAYDTNFRPGIYVDRISGQPLFSSADKFDAGCGWPSFSQPIDATVLSEHQDFKLFGHPRTEVRSALSDSHLGHVFADGPADTGGLRYCINSASLTFIPLEAMEEQGYGDYIKLVEQSAQGEH</sequence>
<feature type="domain" description="MsrB" evidence="10">
    <location>
        <begin position="178"/>
        <end position="302"/>
    </location>
</feature>
<dbReference type="Pfam" id="PF01625">
    <property type="entry name" value="PMSR"/>
    <property type="match status" value="1"/>
</dbReference>
<dbReference type="InterPro" id="IPR036509">
    <property type="entry name" value="Met_Sox_Rdtase_MsrA_sf"/>
</dbReference>
<dbReference type="InterPro" id="IPR002569">
    <property type="entry name" value="Met_Sox_Rdtase_MsrA_dom"/>
</dbReference>
<dbReference type="GO" id="GO:0006979">
    <property type="term" value="P:response to oxidative stress"/>
    <property type="evidence" value="ECO:0007669"/>
    <property type="project" value="InterPro"/>
</dbReference>
<dbReference type="GO" id="GO:0005737">
    <property type="term" value="C:cytoplasm"/>
    <property type="evidence" value="ECO:0007669"/>
    <property type="project" value="TreeGrafter"/>
</dbReference>
<dbReference type="NCBIfam" id="TIGR00357">
    <property type="entry name" value="peptide-methionine (R)-S-oxide reductase MsrB"/>
    <property type="match status" value="1"/>
</dbReference>
<dbReference type="InterPro" id="IPR011057">
    <property type="entry name" value="Mss4-like_sf"/>
</dbReference>
<comment type="function">
    <text evidence="5 9">Has an important function as a repair enzyme for proteins that have been inactivated by oxidation. Catalyzes the reversible oxidation-reduction of methionine sulfoxide in proteins to methionine.</text>
</comment>
<dbReference type="SUPFAM" id="SSF55068">
    <property type="entry name" value="Peptide methionine sulfoxide reductase"/>
    <property type="match status" value="1"/>
</dbReference>
<evidence type="ECO:0000256" key="9">
    <source>
        <dbReference type="HAMAP-Rule" id="MF_01401"/>
    </source>
</evidence>
<dbReference type="InterPro" id="IPR002579">
    <property type="entry name" value="Met_Sox_Rdtase_MsrB_dom"/>
</dbReference>
<dbReference type="GO" id="GO:0030091">
    <property type="term" value="P:protein repair"/>
    <property type="evidence" value="ECO:0007669"/>
    <property type="project" value="InterPro"/>
</dbReference>
<comment type="similarity">
    <text evidence="1">In the C-terminal section; belongs to the MsrB Met sulfoxide reductase family.</text>
</comment>
<dbReference type="RefSeq" id="WP_094723502.1">
    <property type="nucleotide sequence ID" value="NZ_MWWS01000009.1"/>
</dbReference>
<evidence type="ECO:0000256" key="4">
    <source>
        <dbReference type="ARBA" id="ARBA00023268"/>
    </source>
</evidence>
<comment type="catalytic activity">
    <reaction evidence="8 9">
        <text>[thioredoxin]-disulfide + L-methionine + H2O = L-methionine (S)-S-oxide + [thioredoxin]-dithiol</text>
        <dbReference type="Rhea" id="RHEA:19993"/>
        <dbReference type="Rhea" id="RHEA-COMP:10698"/>
        <dbReference type="Rhea" id="RHEA-COMP:10700"/>
        <dbReference type="ChEBI" id="CHEBI:15377"/>
        <dbReference type="ChEBI" id="CHEBI:29950"/>
        <dbReference type="ChEBI" id="CHEBI:50058"/>
        <dbReference type="ChEBI" id="CHEBI:57844"/>
        <dbReference type="ChEBI" id="CHEBI:58772"/>
        <dbReference type="EC" id="1.8.4.11"/>
    </reaction>
</comment>
<comment type="similarity">
    <text evidence="2">In the N-terminal section; belongs to the MsrA Met sulfoxide reductase family.</text>
</comment>
<keyword evidence="12" id="KW-1185">Reference proteome</keyword>
<dbReference type="PANTHER" id="PTHR10173">
    <property type="entry name" value="METHIONINE SULFOXIDE REDUCTASE"/>
    <property type="match status" value="1"/>
</dbReference>
<gene>
    <name evidence="9" type="primary">msrA</name>
    <name evidence="11" type="ORF">BOCO_1324</name>
</gene>
<evidence type="ECO:0000256" key="5">
    <source>
        <dbReference type="ARBA" id="ARBA00024679"/>
    </source>
</evidence>
<evidence type="ECO:0000313" key="11">
    <source>
        <dbReference type="EMBL" id="OZG48628.1"/>
    </source>
</evidence>
<comment type="caution">
    <text evidence="11">The sequence shown here is derived from an EMBL/GenBank/DDBJ whole genome shotgun (WGS) entry which is preliminary data.</text>
</comment>
<evidence type="ECO:0000313" key="12">
    <source>
        <dbReference type="Proteomes" id="UP000216004"/>
    </source>
</evidence>
<proteinExistence type="inferred from homology"/>
<dbReference type="InterPro" id="IPR028427">
    <property type="entry name" value="Met_Sox_Rdtase_MsrB"/>
</dbReference>
<evidence type="ECO:0000256" key="7">
    <source>
        <dbReference type="ARBA" id="ARBA00048488"/>
    </source>
</evidence>
<evidence type="ECO:0000259" key="10">
    <source>
        <dbReference type="PROSITE" id="PS51790"/>
    </source>
</evidence>
<dbReference type="PROSITE" id="PS51790">
    <property type="entry name" value="MSRB"/>
    <property type="match status" value="1"/>
</dbReference>
<evidence type="ECO:0000256" key="8">
    <source>
        <dbReference type="ARBA" id="ARBA00048782"/>
    </source>
</evidence>
<dbReference type="Pfam" id="PF01641">
    <property type="entry name" value="SelR"/>
    <property type="match status" value="1"/>
</dbReference>
<comment type="similarity">
    <text evidence="9">Belongs to the MsrA Met sulfoxide reductase family.</text>
</comment>
<dbReference type="GO" id="GO:0033743">
    <property type="term" value="F:peptide-methionine (R)-S-oxide reductase activity"/>
    <property type="evidence" value="ECO:0007669"/>
    <property type="project" value="UniProtKB-EC"/>
</dbReference>
<evidence type="ECO:0000256" key="6">
    <source>
        <dbReference type="ARBA" id="ARBA00047806"/>
    </source>
</evidence>
<dbReference type="EMBL" id="MWWS01000009">
    <property type="protein sequence ID" value="OZG48628.1"/>
    <property type="molecule type" value="Genomic_DNA"/>
</dbReference>
<dbReference type="SUPFAM" id="SSF51316">
    <property type="entry name" value="Mss4-like"/>
    <property type="match status" value="1"/>
</dbReference>
<name>A0A261EP36_9BIFI</name>
<evidence type="ECO:0000256" key="1">
    <source>
        <dbReference type="ARBA" id="ARBA00008076"/>
    </source>
</evidence>
<comment type="catalytic activity">
    <reaction evidence="6 9">
        <text>L-methionyl-[protein] + [thioredoxin]-disulfide + H2O = L-methionyl-(S)-S-oxide-[protein] + [thioredoxin]-dithiol</text>
        <dbReference type="Rhea" id="RHEA:14217"/>
        <dbReference type="Rhea" id="RHEA-COMP:10698"/>
        <dbReference type="Rhea" id="RHEA-COMP:10700"/>
        <dbReference type="Rhea" id="RHEA-COMP:12313"/>
        <dbReference type="Rhea" id="RHEA-COMP:12315"/>
        <dbReference type="ChEBI" id="CHEBI:15377"/>
        <dbReference type="ChEBI" id="CHEBI:16044"/>
        <dbReference type="ChEBI" id="CHEBI:29950"/>
        <dbReference type="ChEBI" id="CHEBI:44120"/>
        <dbReference type="ChEBI" id="CHEBI:50058"/>
        <dbReference type="EC" id="1.8.4.11"/>
    </reaction>
</comment>
<dbReference type="NCBIfam" id="TIGR00401">
    <property type="entry name" value="msrA"/>
    <property type="match status" value="1"/>
</dbReference>
<dbReference type="Gene3D" id="2.170.150.20">
    <property type="entry name" value="Peptide methionine sulfoxide reductase"/>
    <property type="match status" value="1"/>
</dbReference>
<dbReference type="GO" id="GO:0008113">
    <property type="term" value="F:peptide-methionine (S)-S-oxide reductase activity"/>
    <property type="evidence" value="ECO:0007669"/>
    <property type="project" value="UniProtKB-UniRule"/>
</dbReference>
<comment type="catalytic activity">
    <reaction evidence="7">
        <text>L-methionyl-[protein] + [thioredoxin]-disulfide + H2O = L-methionyl-(R)-S-oxide-[protein] + [thioredoxin]-dithiol</text>
        <dbReference type="Rhea" id="RHEA:24164"/>
        <dbReference type="Rhea" id="RHEA-COMP:10698"/>
        <dbReference type="Rhea" id="RHEA-COMP:10700"/>
        <dbReference type="Rhea" id="RHEA-COMP:12313"/>
        <dbReference type="Rhea" id="RHEA-COMP:12314"/>
        <dbReference type="ChEBI" id="CHEBI:15377"/>
        <dbReference type="ChEBI" id="CHEBI:16044"/>
        <dbReference type="ChEBI" id="CHEBI:29950"/>
        <dbReference type="ChEBI" id="CHEBI:45764"/>
        <dbReference type="ChEBI" id="CHEBI:50058"/>
        <dbReference type="EC" id="1.8.4.12"/>
    </reaction>
</comment>
<dbReference type="Proteomes" id="UP000216004">
    <property type="component" value="Unassembled WGS sequence"/>
</dbReference>
<dbReference type="AlphaFoldDB" id="A0A261EP36"/>